<organism evidence="6 7">
    <name type="scientific">Potamilus streckersoni</name>
    <dbReference type="NCBI Taxonomy" id="2493646"/>
    <lineage>
        <taxon>Eukaryota</taxon>
        <taxon>Metazoa</taxon>
        <taxon>Spiralia</taxon>
        <taxon>Lophotrochozoa</taxon>
        <taxon>Mollusca</taxon>
        <taxon>Bivalvia</taxon>
        <taxon>Autobranchia</taxon>
        <taxon>Heteroconchia</taxon>
        <taxon>Palaeoheterodonta</taxon>
        <taxon>Unionida</taxon>
        <taxon>Unionoidea</taxon>
        <taxon>Unionidae</taxon>
        <taxon>Ambleminae</taxon>
        <taxon>Lampsilini</taxon>
        <taxon>Potamilus</taxon>
    </lineage>
</organism>
<evidence type="ECO:0000256" key="1">
    <source>
        <dbReference type="ARBA" id="ARBA00022670"/>
    </source>
</evidence>
<proteinExistence type="inferred from homology"/>
<reference evidence="6" key="2">
    <citation type="journal article" date="2021" name="Genome Biol. Evol.">
        <title>Developing a high-quality reference genome for a parasitic bivalve with doubly uniparental inheritance (Bivalvia: Unionida).</title>
        <authorList>
            <person name="Smith C.H."/>
        </authorList>
    </citation>
    <scope>NUCLEOTIDE SEQUENCE</scope>
    <source>
        <strain evidence="6">CHS0354</strain>
        <tissue evidence="6">Mantle</tissue>
    </source>
</reference>
<dbReference type="Gene3D" id="3.40.50.200">
    <property type="entry name" value="Peptidase S8/S53 domain"/>
    <property type="match status" value="1"/>
</dbReference>
<reference evidence="6" key="1">
    <citation type="journal article" date="2021" name="Genome Biol. Evol.">
        <title>A High-Quality Reference Genome for a Parasitic Bivalve with Doubly Uniparental Inheritance (Bivalvia: Unionida).</title>
        <authorList>
            <person name="Smith C.H."/>
        </authorList>
    </citation>
    <scope>NUCLEOTIDE SEQUENCE</scope>
    <source>
        <strain evidence="6">CHS0354</strain>
    </source>
</reference>
<keyword evidence="2" id="KW-0378">Hydrolase</keyword>
<evidence type="ECO:0000256" key="3">
    <source>
        <dbReference type="ARBA" id="ARBA00022825"/>
    </source>
</evidence>
<dbReference type="GO" id="GO:0016485">
    <property type="term" value="P:protein processing"/>
    <property type="evidence" value="ECO:0007669"/>
    <property type="project" value="TreeGrafter"/>
</dbReference>
<dbReference type="SUPFAM" id="SSF52743">
    <property type="entry name" value="Subtilisin-like"/>
    <property type="match status" value="1"/>
</dbReference>
<comment type="similarity">
    <text evidence="4">Belongs to the peptidase S8 family.</text>
</comment>
<reference evidence="6" key="3">
    <citation type="submission" date="2023-05" db="EMBL/GenBank/DDBJ databases">
        <authorList>
            <person name="Smith C.H."/>
        </authorList>
    </citation>
    <scope>NUCLEOTIDE SEQUENCE</scope>
    <source>
        <strain evidence="6">CHS0354</strain>
        <tissue evidence="6">Mantle</tissue>
    </source>
</reference>
<comment type="caution">
    <text evidence="4">Lacks conserved residue(s) required for the propagation of feature annotation.</text>
</comment>
<sequence length="117" mass="13511">MALCFASVANGKMVTFFRQEIMHKRGDYLQGKEIQGPSRIQRETKTESFLYKLLGVDKVWNKGYYGNNVTVAVVDCGVDMNHEDLRPNIVPHLSYDYIDRKEDGNPPIDYQDSDYLE</sequence>
<keyword evidence="3" id="KW-0720">Serine protease</keyword>
<dbReference type="PANTHER" id="PTHR42884:SF14">
    <property type="entry name" value="NEUROENDOCRINE CONVERTASE 1"/>
    <property type="match status" value="1"/>
</dbReference>
<dbReference type="Proteomes" id="UP001195483">
    <property type="component" value="Unassembled WGS sequence"/>
</dbReference>
<dbReference type="PANTHER" id="PTHR42884">
    <property type="entry name" value="PROPROTEIN CONVERTASE SUBTILISIN/KEXIN-RELATED"/>
    <property type="match status" value="1"/>
</dbReference>
<keyword evidence="7" id="KW-1185">Reference proteome</keyword>
<evidence type="ECO:0000313" key="7">
    <source>
        <dbReference type="Proteomes" id="UP001195483"/>
    </source>
</evidence>
<name>A0AAE0VLI6_9BIVA</name>
<dbReference type="PROSITE" id="PS51892">
    <property type="entry name" value="SUBTILASE"/>
    <property type="match status" value="1"/>
</dbReference>
<dbReference type="Pfam" id="PF00082">
    <property type="entry name" value="Peptidase_S8"/>
    <property type="match status" value="1"/>
</dbReference>
<accession>A0AAE0VLI6</accession>
<dbReference type="GO" id="GO:0004252">
    <property type="term" value="F:serine-type endopeptidase activity"/>
    <property type="evidence" value="ECO:0007669"/>
    <property type="project" value="InterPro"/>
</dbReference>
<feature type="domain" description="Peptidase S8/S53" evidence="5">
    <location>
        <begin position="66"/>
        <end position="113"/>
    </location>
</feature>
<protein>
    <recommendedName>
        <fullName evidence="5">Peptidase S8/S53 domain-containing protein</fullName>
    </recommendedName>
</protein>
<keyword evidence="1" id="KW-0645">Protease</keyword>
<dbReference type="EMBL" id="JAEAOA010001977">
    <property type="protein sequence ID" value="KAK3581130.1"/>
    <property type="molecule type" value="Genomic_DNA"/>
</dbReference>
<dbReference type="GO" id="GO:0016020">
    <property type="term" value="C:membrane"/>
    <property type="evidence" value="ECO:0007669"/>
    <property type="project" value="TreeGrafter"/>
</dbReference>
<comment type="caution">
    <text evidence="6">The sequence shown here is derived from an EMBL/GenBank/DDBJ whole genome shotgun (WGS) entry which is preliminary data.</text>
</comment>
<dbReference type="InterPro" id="IPR036852">
    <property type="entry name" value="Peptidase_S8/S53_dom_sf"/>
</dbReference>
<evidence type="ECO:0000259" key="5">
    <source>
        <dbReference type="Pfam" id="PF00082"/>
    </source>
</evidence>
<evidence type="ECO:0000313" key="6">
    <source>
        <dbReference type="EMBL" id="KAK3581130.1"/>
    </source>
</evidence>
<dbReference type="InterPro" id="IPR000209">
    <property type="entry name" value="Peptidase_S8/S53_dom"/>
</dbReference>
<evidence type="ECO:0000256" key="2">
    <source>
        <dbReference type="ARBA" id="ARBA00022801"/>
    </source>
</evidence>
<gene>
    <name evidence="6" type="ORF">CHS0354_033925</name>
</gene>
<evidence type="ECO:0000256" key="4">
    <source>
        <dbReference type="PROSITE-ProRule" id="PRU01240"/>
    </source>
</evidence>
<dbReference type="AlphaFoldDB" id="A0AAE0VLI6"/>